<dbReference type="Proteomes" id="UP000031036">
    <property type="component" value="Unassembled WGS sequence"/>
</dbReference>
<sequence length="204" mass="23298">MGFSGGNIISIFLMWLASSTAIVQSNDHKYCDNYLLCAHQLEFKQRECIDLEERQSAQSQTPLLAGSCEKAIHEARSSIHGLELRKTELNRDCVRKNIAMTGSIMDPSIEAMCSKVAEKFSFVNRSLKEQKVKTSSKKKKDIRKTKIHECRRNAKVWHKQCRRLAKCCSIFPECSLESSDVQTQISKQRRRLENAKATCPRKAT</sequence>
<reference evidence="2 3" key="1">
    <citation type="submission" date="2014-11" db="EMBL/GenBank/DDBJ databases">
        <title>Genetic blueprint of the zoonotic pathogen Toxocara canis.</title>
        <authorList>
            <person name="Zhu X.-Q."/>
            <person name="Korhonen P.K."/>
            <person name="Cai H."/>
            <person name="Young N.D."/>
            <person name="Nejsum P."/>
            <person name="von Samson-Himmelstjerna G."/>
            <person name="Boag P.R."/>
            <person name="Tan P."/>
            <person name="Li Q."/>
            <person name="Min J."/>
            <person name="Yang Y."/>
            <person name="Wang X."/>
            <person name="Fang X."/>
            <person name="Hall R.S."/>
            <person name="Hofmann A."/>
            <person name="Sternberg P.W."/>
            <person name="Jex A.R."/>
            <person name="Gasser R.B."/>
        </authorList>
    </citation>
    <scope>NUCLEOTIDE SEQUENCE [LARGE SCALE GENOMIC DNA]</scope>
    <source>
        <strain evidence="2">PN_DK_2014</strain>
    </source>
</reference>
<evidence type="ECO:0000256" key="1">
    <source>
        <dbReference type="SAM" id="SignalP"/>
    </source>
</evidence>
<feature type="signal peptide" evidence="1">
    <location>
        <begin position="1"/>
        <end position="25"/>
    </location>
</feature>
<organism evidence="2 3">
    <name type="scientific">Toxocara canis</name>
    <name type="common">Canine roundworm</name>
    <dbReference type="NCBI Taxonomy" id="6265"/>
    <lineage>
        <taxon>Eukaryota</taxon>
        <taxon>Metazoa</taxon>
        <taxon>Ecdysozoa</taxon>
        <taxon>Nematoda</taxon>
        <taxon>Chromadorea</taxon>
        <taxon>Rhabditida</taxon>
        <taxon>Spirurina</taxon>
        <taxon>Ascaridomorpha</taxon>
        <taxon>Ascaridoidea</taxon>
        <taxon>Toxocaridae</taxon>
        <taxon>Toxocara</taxon>
    </lineage>
</organism>
<name>A0A0B2VCK2_TOXCA</name>
<dbReference type="AlphaFoldDB" id="A0A0B2VCK2"/>
<dbReference type="STRING" id="6265.A0A0B2VCK2"/>
<proteinExistence type="predicted"/>
<gene>
    <name evidence="2" type="ORF">Tcan_11939</name>
</gene>
<feature type="chain" id="PRO_5002077111" evidence="1">
    <location>
        <begin position="26"/>
        <end position="204"/>
    </location>
</feature>
<dbReference type="OMA" id="RDCVQKN"/>
<comment type="caution">
    <text evidence="2">The sequence shown here is derived from an EMBL/GenBank/DDBJ whole genome shotgun (WGS) entry which is preliminary data.</text>
</comment>
<evidence type="ECO:0000313" key="3">
    <source>
        <dbReference type="Proteomes" id="UP000031036"/>
    </source>
</evidence>
<keyword evidence="1" id="KW-0732">Signal</keyword>
<dbReference type="EMBL" id="JPKZ01001930">
    <property type="protein sequence ID" value="KHN79233.1"/>
    <property type="molecule type" value="Genomic_DNA"/>
</dbReference>
<accession>A0A0B2VCK2</accession>
<protein>
    <submittedName>
        <fullName evidence="2">Uncharacterized protein</fullName>
    </submittedName>
</protein>
<evidence type="ECO:0000313" key="2">
    <source>
        <dbReference type="EMBL" id="KHN79233.1"/>
    </source>
</evidence>
<keyword evidence="3" id="KW-1185">Reference proteome</keyword>
<dbReference type="OrthoDB" id="5806405at2759"/>